<name>A0A812AL22_ACAPH</name>
<evidence type="ECO:0000256" key="1">
    <source>
        <dbReference type="SAM" id="Coils"/>
    </source>
</evidence>
<feature type="compositionally biased region" description="Polar residues" evidence="2">
    <location>
        <begin position="41"/>
        <end position="50"/>
    </location>
</feature>
<gene>
    <name evidence="3" type="ORF">SPHA_1414</name>
</gene>
<keyword evidence="4" id="KW-1185">Reference proteome</keyword>
<evidence type="ECO:0000256" key="2">
    <source>
        <dbReference type="SAM" id="MobiDB-lite"/>
    </source>
</evidence>
<organism evidence="3 4">
    <name type="scientific">Acanthosepion pharaonis</name>
    <name type="common">Pharaoh cuttlefish</name>
    <name type="synonym">Sepia pharaonis</name>
    <dbReference type="NCBI Taxonomy" id="158019"/>
    <lineage>
        <taxon>Eukaryota</taxon>
        <taxon>Metazoa</taxon>
        <taxon>Spiralia</taxon>
        <taxon>Lophotrochozoa</taxon>
        <taxon>Mollusca</taxon>
        <taxon>Cephalopoda</taxon>
        <taxon>Coleoidea</taxon>
        <taxon>Decapodiformes</taxon>
        <taxon>Sepiida</taxon>
        <taxon>Sepiina</taxon>
        <taxon>Sepiidae</taxon>
        <taxon>Acanthosepion</taxon>
    </lineage>
</organism>
<keyword evidence="1" id="KW-0175">Coiled coil</keyword>
<protein>
    <submittedName>
        <fullName evidence="3">Uncharacterized protein</fullName>
    </submittedName>
</protein>
<evidence type="ECO:0000313" key="3">
    <source>
        <dbReference type="EMBL" id="CAE1143861.1"/>
    </source>
</evidence>
<feature type="region of interest" description="Disordered" evidence="2">
    <location>
        <begin position="37"/>
        <end position="72"/>
    </location>
</feature>
<reference evidence="3" key="1">
    <citation type="submission" date="2021-01" db="EMBL/GenBank/DDBJ databases">
        <authorList>
            <person name="Li R."/>
            <person name="Bekaert M."/>
        </authorList>
    </citation>
    <scope>NUCLEOTIDE SEQUENCE</scope>
    <source>
        <strain evidence="3">Farmed</strain>
    </source>
</reference>
<feature type="compositionally biased region" description="Basic and acidic residues" evidence="2">
    <location>
        <begin position="51"/>
        <end position="66"/>
    </location>
</feature>
<dbReference type="EMBL" id="CAHIKZ030000039">
    <property type="protein sequence ID" value="CAE1143861.1"/>
    <property type="molecule type" value="Genomic_DNA"/>
</dbReference>
<comment type="caution">
    <text evidence="3">The sequence shown here is derived from an EMBL/GenBank/DDBJ whole genome shotgun (WGS) entry which is preliminary data.</text>
</comment>
<feature type="coiled-coil region" evidence="1">
    <location>
        <begin position="110"/>
        <end position="137"/>
    </location>
</feature>
<dbReference type="OrthoDB" id="6074551at2759"/>
<dbReference type="AlphaFoldDB" id="A0A812AL22"/>
<proteinExistence type="predicted"/>
<sequence>MERTFGLQNKERRKIKNNRQMLEYVISSLEYKLNSNKKEVTNTTKNSSPEKSPRCEDPDTMKEKTNNRTNNCSDNNYYLRQLQVMQTQYARIKKEQRALYVSNYELKMFISNKNHQLQELQRQVDEVDVLINNVSNELTKVTIQTDALRKMRDDRLSPGVFKKPTQHTQVKNNKLNVEDACRFIAKHIGRHWKKLYDHLPFNPPRSASRRTSDVEMWDKMSLSQDRTDEELARRIYTGGCHPRL</sequence>
<evidence type="ECO:0000313" key="4">
    <source>
        <dbReference type="Proteomes" id="UP000597762"/>
    </source>
</evidence>
<dbReference type="Proteomes" id="UP000597762">
    <property type="component" value="Unassembled WGS sequence"/>
</dbReference>
<accession>A0A812AL22</accession>